<gene>
    <name evidence="2" type="ORF">D3H35_24525</name>
</gene>
<name>A0A398CPZ1_9BACL</name>
<sequence length="218" mass="24611">MDVDVYVEVDIKVDIDVDAGTSPKFSREMENMRERSFKLSDLSRAKGFRDFKTINSIAADVPGETNVVFPIEQEDFSSDTLASDTNLPSDEDHIDVLVESSKPRQAKPVNKPSVAPGPKLRPKKIAPQPVQQATWQEALEVERPATSHPGKIGGPKSASSPLKRKSLPFGDRYERITTYLEKPLYRRVHNLHQRGEFAKIANLFNAAVREYLDRYYPI</sequence>
<dbReference type="EMBL" id="QXJM01000040">
    <property type="protein sequence ID" value="RIE01521.1"/>
    <property type="molecule type" value="Genomic_DNA"/>
</dbReference>
<feature type="region of interest" description="Disordered" evidence="1">
    <location>
        <begin position="99"/>
        <end position="128"/>
    </location>
</feature>
<dbReference type="RefSeq" id="WP_119151774.1">
    <property type="nucleotide sequence ID" value="NZ_JBHSOV010000040.1"/>
</dbReference>
<evidence type="ECO:0000313" key="3">
    <source>
        <dbReference type="Proteomes" id="UP000266340"/>
    </source>
</evidence>
<dbReference type="AlphaFoldDB" id="A0A398CPZ1"/>
<dbReference type="Proteomes" id="UP000266340">
    <property type="component" value="Unassembled WGS sequence"/>
</dbReference>
<feature type="region of interest" description="Disordered" evidence="1">
    <location>
        <begin position="144"/>
        <end position="166"/>
    </location>
</feature>
<proteinExistence type="predicted"/>
<dbReference type="OrthoDB" id="2475714at2"/>
<protein>
    <submittedName>
        <fullName evidence="2">Uncharacterized protein</fullName>
    </submittedName>
</protein>
<organism evidence="2 3">
    <name type="scientific">Cohnella faecalis</name>
    <dbReference type="NCBI Taxonomy" id="2315694"/>
    <lineage>
        <taxon>Bacteria</taxon>
        <taxon>Bacillati</taxon>
        <taxon>Bacillota</taxon>
        <taxon>Bacilli</taxon>
        <taxon>Bacillales</taxon>
        <taxon>Paenibacillaceae</taxon>
        <taxon>Cohnella</taxon>
    </lineage>
</organism>
<keyword evidence="3" id="KW-1185">Reference proteome</keyword>
<comment type="caution">
    <text evidence="2">The sequence shown here is derived from an EMBL/GenBank/DDBJ whole genome shotgun (WGS) entry which is preliminary data.</text>
</comment>
<accession>A0A398CPZ1</accession>
<evidence type="ECO:0000256" key="1">
    <source>
        <dbReference type="SAM" id="MobiDB-lite"/>
    </source>
</evidence>
<reference evidence="2 3" key="1">
    <citation type="submission" date="2018-09" db="EMBL/GenBank/DDBJ databases">
        <title>Cohnella cavernae sp. nov., isolated from a karst cave.</title>
        <authorList>
            <person name="Zhu H."/>
        </authorList>
    </citation>
    <scope>NUCLEOTIDE SEQUENCE [LARGE SCALE GENOMIC DNA]</scope>
    <source>
        <strain evidence="2 3">K2E09-144</strain>
    </source>
</reference>
<evidence type="ECO:0000313" key="2">
    <source>
        <dbReference type="EMBL" id="RIE01521.1"/>
    </source>
</evidence>